<reference evidence="2 3" key="1">
    <citation type="submission" date="2020-04" db="EMBL/GenBank/DDBJ databases">
        <title>Luteolibacter sp. G-1-1-1 isolated from soil.</title>
        <authorList>
            <person name="Dahal R.H."/>
        </authorList>
    </citation>
    <scope>NUCLEOTIDE SEQUENCE [LARGE SCALE GENOMIC DNA]</scope>
    <source>
        <strain evidence="2 3">G-1-1-1</strain>
    </source>
</reference>
<evidence type="ECO:0000313" key="2">
    <source>
        <dbReference type="EMBL" id="QJE94333.1"/>
    </source>
</evidence>
<feature type="transmembrane region" description="Helical" evidence="1">
    <location>
        <begin position="91"/>
        <end position="109"/>
    </location>
</feature>
<dbReference type="InterPro" id="IPR012373">
    <property type="entry name" value="Ferrdict_sens_TM"/>
</dbReference>
<proteinExistence type="predicted"/>
<dbReference type="PANTHER" id="PTHR30273">
    <property type="entry name" value="PERIPLASMIC SIGNAL SENSOR AND SIGMA FACTOR ACTIVATOR FECR-RELATED"/>
    <property type="match status" value="1"/>
</dbReference>
<keyword evidence="1" id="KW-0472">Membrane</keyword>
<evidence type="ECO:0008006" key="4">
    <source>
        <dbReference type="Google" id="ProtNLM"/>
    </source>
</evidence>
<protein>
    <recommendedName>
        <fullName evidence="4">LamG-like jellyroll fold domain-containing protein</fullName>
    </recommendedName>
</protein>
<dbReference type="PANTHER" id="PTHR30273:SF2">
    <property type="entry name" value="PROTEIN FECR"/>
    <property type="match status" value="1"/>
</dbReference>
<dbReference type="Gene3D" id="2.60.120.200">
    <property type="match status" value="1"/>
</dbReference>
<dbReference type="RefSeq" id="WP_169452554.1">
    <property type="nucleotide sequence ID" value="NZ_CP051774.1"/>
</dbReference>
<keyword evidence="1" id="KW-1133">Transmembrane helix</keyword>
<dbReference type="AlphaFoldDB" id="A0A858RDS9"/>
<dbReference type="Pfam" id="PF13385">
    <property type="entry name" value="Laminin_G_3"/>
    <property type="match status" value="1"/>
</dbReference>
<dbReference type="InterPro" id="IPR013320">
    <property type="entry name" value="ConA-like_dom_sf"/>
</dbReference>
<sequence length="535" mass="58067">MFDEARLERLISAYLDQELTADEKRELEEMLLASSRAREIFLDRANWHGLLREHALQGQAALLMDEEAPAPSSSAPPDPAPKKIIPFRRKAAWLVAALAACVALGWWLLPRPAAEKRGIVKRGKGTEHVALLAQAIGVTWEDGSSSFGTGSALPRGWVKISSGTLRLDFYSGARVILEGPASLELLSPDLARLEKGKLTARVPPPAEGFTVISSDLRVVDRGTEFGMNVSGTNDCEVHVFDGEVELQGELPATAEKALYQGNAVSIREGRWTSMPADRGSFADPAAVLTAAVRESEAQLAAWQKDSLDYRSLPDLKVYFDFEGLHPGDQVIPNLAAGADESSNGTVIGCDPLPGRWPRKGALGFAKTSDRVRFRADGTTPSLTLLARVRVDSLPQSHNHLLSMAPESVGEVHWKIDQSGCLVLGVRAEAKLASDSWERLTSPRIVTEQDFGRWMQLATVIDGSTGTMKHFVNGKEIASGKMARRPAIQLGLANLGNFDASAPEFQTNIVRSFNGRIDEFAIFTRALDASEIAAIK</sequence>
<accession>A0A858RDS9</accession>
<name>A0A858RDS9_9BACT</name>
<keyword evidence="1" id="KW-0812">Transmembrane</keyword>
<dbReference type="Proteomes" id="UP000501812">
    <property type="component" value="Chromosome"/>
</dbReference>
<evidence type="ECO:0000313" key="3">
    <source>
        <dbReference type="Proteomes" id="UP000501812"/>
    </source>
</evidence>
<dbReference type="SUPFAM" id="SSF49899">
    <property type="entry name" value="Concanavalin A-like lectins/glucanases"/>
    <property type="match status" value="1"/>
</dbReference>
<dbReference type="Gene3D" id="2.60.120.1440">
    <property type="match status" value="1"/>
</dbReference>
<dbReference type="KEGG" id="luo:HHL09_00545"/>
<dbReference type="GO" id="GO:0016989">
    <property type="term" value="F:sigma factor antagonist activity"/>
    <property type="evidence" value="ECO:0007669"/>
    <property type="project" value="TreeGrafter"/>
</dbReference>
<organism evidence="2 3">
    <name type="scientific">Luteolibacter luteus</name>
    <dbReference type="NCBI Taxonomy" id="2728835"/>
    <lineage>
        <taxon>Bacteria</taxon>
        <taxon>Pseudomonadati</taxon>
        <taxon>Verrucomicrobiota</taxon>
        <taxon>Verrucomicrobiia</taxon>
        <taxon>Verrucomicrobiales</taxon>
        <taxon>Verrucomicrobiaceae</taxon>
        <taxon>Luteolibacter</taxon>
    </lineage>
</organism>
<gene>
    <name evidence="2" type="ORF">HHL09_00545</name>
</gene>
<keyword evidence="3" id="KW-1185">Reference proteome</keyword>
<evidence type="ECO:0000256" key="1">
    <source>
        <dbReference type="SAM" id="Phobius"/>
    </source>
</evidence>
<dbReference type="EMBL" id="CP051774">
    <property type="protein sequence ID" value="QJE94333.1"/>
    <property type="molecule type" value="Genomic_DNA"/>
</dbReference>